<dbReference type="Pfam" id="PF13857">
    <property type="entry name" value="Ank_5"/>
    <property type="match status" value="1"/>
</dbReference>
<feature type="region of interest" description="Disordered" evidence="4">
    <location>
        <begin position="256"/>
        <end position="282"/>
    </location>
</feature>
<dbReference type="PANTHER" id="PTHR24198:SF165">
    <property type="entry name" value="ANKYRIN REPEAT-CONTAINING PROTEIN-RELATED"/>
    <property type="match status" value="1"/>
</dbReference>
<dbReference type="GO" id="GO:0005737">
    <property type="term" value="C:cytoplasm"/>
    <property type="evidence" value="ECO:0007669"/>
    <property type="project" value="TreeGrafter"/>
</dbReference>
<dbReference type="PANTHER" id="PTHR24198">
    <property type="entry name" value="ANKYRIN REPEAT AND PROTEIN KINASE DOMAIN-CONTAINING PROTEIN"/>
    <property type="match status" value="1"/>
</dbReference>
<sequence>MAALNKAIFERRFKQARDLIDKGVNVNSRCQDGNTALIQLCFVEQEALAISTATRLLRRGAKIDASNNHGLSALSTAVLTQREKLVSLLLKEAGNFNLNSRDNKGSTALFHAANIGNFSILTLLVTALKRFHLSLDVANNDGTTPLMQACLRGNVNCAKYLVTEGRASLTIRDNNYKKTAMEWAEIKGVTHKIKIPLFYSFIDNNKRLEDGTQRRDYGNKIGTAVCQTGKSCKLQLREIYYEYECQLTKSFKPGRIPEPKPTSTVLPPILNKKGSNAKGTQCKNRHLSKHKGISGLPLNSSFSSVIKPPDHLPPKLMLKRSQSIADLMQKIKDLERLPYDCRSRPRSAHSRESQPVLSRLTSPSKIGS</sequence>
<comment type="caution">
    <text evidence="5">The sequence shown here is derived from an EMBL/GenBank/DDBJ whole genome shotgun (WGS) entry which is preliminary data.</text>
</comment>
<dbReference type="EMBL" id="JARQWQ010000054">
    <property type="protein sequence ID" value="KAK2556700.1"/>
    <property type="molecule type" value="Genomic_DNA"/>
</dbReference>
<dbReference type="InterPro" id="IPR002110">
    <property type="entry name" value="Ankyrin_rpt"/>
</dbReference>
<gene>
    <name evidence="5" type="ORF">P5673_021253</name>
</gene>
<name>A0AAD9V0V8_ACRCE</name>
<evidence type="ECO:0000256" key="4">
    <source>
        <dbReference type="SAM" id="MobiDB-lite"/>
    </source>
</evidence>
<organism evidence="5 6">
    <name type="scientific">Acropora cervicornis</name>
    <name type="common">Staghorn coral</name>
    <dbReference type="NCBI Taxonomy" id="6130"/>
    <lineage>
        <taxon>Eukaryota</taxon>
        <taxon>Metazoa</taxon>
        <taxon>Cnidaria</taxon>
        <taxon>Anthozoa</taxon>
        <taxon>Hexacorallia</taxon>
        <taxon>Scleractinia</taxon>
        <taxon>Astrocoeniina</taxon>
        <taxon>Acroporidae</taxon>
        <taxon>Acropora</taxon>
    </lineage>
</organism>
<evidence type="ECO:0000256" key="2">
    <source>
        <dbReference type="ARBA" id="ARBA00023043"/>
    </source>
</evidence>
<evidence type="ECO:0000313" key="5">
    <source>
        <dbReference type="EMBL" id="KAK2556700.1"/>
    </source>
</evidence>
<proteinExistence type="predicted"/>
<dbReference type="InterPro" id="IPR036770">
    <property type="entry name" value="Ankyrin_rpt-contain_sf"/>
</dbReference>
<keyword evidence="1" id="KW-0677">Repeat</keyword>
<accession>A0AAD9V0V8</accession>
<feature type="compositionally biased region" description="Polar residues" evidence="4">
    <location>
        <begin position="353"/>
        <end position="368"/>
    </location>
</feature>
<dbReference type="Proteomes" id="UP001249851">
    <property type="component" value="Unassembled WGS sequence"/>
</dbReference>
<dbReference type="Pfam" id="PF12796">
    <property type="entry name" value="Ank_2"/>
    <property type="match status" value="1"/>
</dbReference>
<dbReference type="PROSITE" id="PS50297">
    <property type="entry name" value="ANK_REP_REGION"/>
    <property type="match status" value="1"/>
</dbReference>
<dbReference type="SUPFAM" id="SSF48403">
    <property type="entry name" value="Ankyrin repeat"/>
    <property type="match status" value="1"/>
</dbReference>
<feature type="repeat" description="ANK" evidence="3">
    <location>
        <begin position="141"/>
        <end position="165"/>
    </location>
</feature>
<evidence type="ECO:0000256" key="3">
    <source>
        <dbReference type="PROSITE-ProRule" id="PRU00023"/>
    </source>
</evidence>
<evidence type="ECO:0000313" key="6">
    <source>
        <dbReference type="Proteomes" id="UP001249851"/>
    </source>
</evidence>
<keyword evidence="6" id="KW-1185">Reference proteome</keyword>
<protein>
    <submittedName>
        <fullName evidence="5">Ankyrin repeat protein</fullName>
    </submittedName>
</protein>
<dbReference type="SMART" id="SM00248">
    <property type="entry name" value="ANK"/>
    <property type="match status" value="4"/>
</dbReference>
<keyword evidence="2 3" id="KW-0040">ANK repeat</keyword>
<dbReference type="AlphaFoldDB" id="A0AAD9V0V8"/>
<dbReference type="Gene3D" id="1.25.40.20">
    <property type="entry name" value="Ankyrin repeat-containing domain"/>
    <property type="match status" value="2"/>
</dbReference>
<feature type="compositionally biased region" description="Polar residues" evidence="4">
    <location>
        <begin position="273"/>
        <end position="282"/>
    </location>
</feature>
<reference evidence="5" key="2">
    <citation type="journal article" date="2023" name="Science">
        <title>Genomic signatures of disease resistance in endangered staghorn corals.</title>
        <authorList>
            <person name="Vollmer S.V."/>
            <person name="Selwyn J.D."/>
            <person name="Despard B.A."/>
            <person name="Roesel C.L."/>
        </authorList>
    </citation>
    <scope>NUCLEOTIDE SEQUENCE</scope>
    <source>
        <strain evidence="5">K2</strain>
    </source>
</reference>
<reference evidence="5" key="1">
    <citation type="journal article" date="2023" name="G3 (Bethesda)">
        <title>Whole genome assembly and annotation of the endangered Caribbean coral Acropora cervicornis.</title>
        <authorList>
            <person name="Selwyn J.D."/>
            <person name="Vollmer S.V."/>
        </authorList>
    </citation>
    <scope>NUCLEOTIDE SEQUENCE</scope>
    <source>
        <strain evidence="5">K2</strain>
    </source>
</reference>
<feature type="region of interest" description="Disordered" evidence="4">
    <location>
        <begin position="338"/>
        <end position="368"/>
    </location>
</feature>
<dbReference type="PROSITE" id="PS50088">
    <property type="entry name" value="ANK_REPEAT"/>
    <property type="match status" value="1"/>
</dbReference>
<evidence type="ECO:0000256" key="1">
    <source>
        <dbReference type="ARBA" id="ARBA00022737"/>
    </source>
</evidence>